<dbReference type="PANTHER" id="PTHR45266:SF3">
    <property type="entry name" value="OXALOACETATE DECARBOXYLASE ALPHA CHAIN"/>
    <property type="match status" value="1"/>
</dbReference>
<reference evidence="10" key="1">
    <citation type="submission" date="2018-06" db="EMBL/GenBank/DDBJ databases">
        <authorList>
            <person name="Zhirakovskaya E."/>
        </authorList>
    </citation>
    <scope>NUCLEOTIDE SEQUENCE</scope>
</reference>
<feature type="compositionally biased region" description="Low complexity" evidence="8">
    <location>
        <begin position="58"/>
        <end position="67"/>
    </location>
</feature>
<keyword evidence="7" id="KW-0092">Biotin</keyword>
<dbReference type="CDD" id="cd06850">
    <property type="entry name" value="biotinyl_domain"/>
    <property type="match status" value="1"/>
</dbReference>
<dbReference type="Gene3D" id="2.40.50.100">
    <property type="match status" value="1"/>
</dbReference>
<dbReference type="InterPro" id="IPR050709">
    <property type="entry name" value="Biotin_Carboxyl_Carrier/Decarb"/>
</dbReference>
<evidence type="ECO:0000256" key="3">
    <source>
        <dbReference type="ARBA" id="ARBA00022516"/>
    </source>
</evidence>
<proteinExistence type="predicted"/>
<dbReference type="InterPro" id="IPR011053">
    <property type="entry name" value="Single_hybrid_motif"/>
</dbReference>
<organism evidence="10">
    <name type="scientific">hydrothermal vent metagenome</name>
    <dbReference type="NCBI Taxonomy" id="652676"/>
    <lineage>
        <taxon>unclassified sequences</taxon>
        <taxon>metagenomes</taxon>
        <taxon>ecological metagenomes</taxon>
    </lineage>
</organism>
<dbReference type="GO" id="GO:0003989">
    <property type="term" value="F:acetyl-CoA carboxylase activity"/>
    <property type="evidence" value="ECO:0007669"/>
    <property type="project" value="InterPro"/>
</dbReference>
<evidence type="ECO:0000256" key="2">
    <source>
        <dbReference type="ARBA" id="ARBA00017562"/>
    </source>
</evidence>
<evidence type="ECO:0000256" key="6">
    <source>
        <dbReference type="ARBA" id="ARBA00023160"/>
    </source>
</evidence>
<accession>A0A3B0RPV4</accession>
<dbReference type="InterPro" id="IPR001882">
    <property type="entry name" value="Biotin_BS"/>
</dbReference>
<dbReference type="GO" id="GO:0009317">
    <property type="term" value="C:acetyl-CoA carboxylase complex"/>
    <property type="evidence" value="ECO:0007669"/>
    <property type="project" value="InterPro"/>
</dbReference>
<evidence type="ECO:0000256" key="1">
    <source>
        <dbReference type="ARBA" id="ARBA00005194"/>
    </source>
</evidence>
<evidence type="ECO:0000259" key="9">
    <source>
        <dbReference type="PROSITE" id="PS50968"/>
    </source>
</evidence>
<dbReference type="PROSITE" id="PS00188">
    <property type="entry name" value="BIOTIN"/>
    <property type="match status" value="1"/>
</dbReference>
<evidence type="ECO:0000256" key="8">
    <source>
        <dbReference type="SAM" id="MobiDB-lite"/>
    </source>
</evidence>
<dbReference type="InterPro" id="IPR000089">
    <property type="entry name" value="Biotin_lipoyl"/>
</dbReference>
<evidence type="ECO:0000313" key="10">
    <source>
        <dbReference type="EMBL" id="VAV95350.1"/>
    </source>
</evidence>
<dbReference type="GO" id="GO:0006633">
    <property type="term" value="P:fatty acid biosynthetic process"/>
    <property type="evidence" value="ECO:0007669"/>
    <property type="project" value="UniProtKB-UniPathway"/>
</dbReference>
<dbReference type="EMBL" id="UOEE01000201">
    <property type="protein sequence ID" value="VAV95350.1"/>
    <property type="molecule type" value="Genomic_DNA"/>
</dbReference>
<feature type="domain" description="Lipoyl-binding" evidence="9">
    <location>
        <begin position="86"/>
        <end position="162"/>
    </location>
</feature>
<dbReference type="PRINTS" id="PR01071">
    <property type="entry name" value="ACOABIOTINCC"/>
</dbReference>
<name>A0A3B0RPV4_9ZZZZ</name>
<evidence type="ECO:0000256" key="7">
    <source>
        <dbReference type="ARBA" id="ARBA00023267"/>
    </source>
</evidence>
<dbReference type="NCBIfam" id="TIGR00531">
    <property type="entry name" value="BCCP"/>
    <property type="match status" value="1"/>
</dbReference>
<protein>
    <recommendedName>
        <fullName evidence="2">Biotin carboxyl carrier protein of acetyl-CoA carboxylase</fullName>
    </recommendedName>
</protein>
<keyword evidence="5" id="KW-0443">Lipid metabolism</keyword>
<keyword evidence="4" id="KW-0276">Fatty acid metabolism</keyword>
<gene>
    <name evidence="10" type="ORF">MNBD_ALPHA06-1777</name>
</gene>
<sequence length="162" mass="17090">MAATSKPTLGKGELSIIRELADILRETDLSDIEVERGDLKLKISRRAAKQIISAGVMPQSAPMAQPQPMAPETPAPDSAVDMSAHPGALLSPMVGTAYLSPEPGKSAFVKIGDQVSEGDTLMLIEAMKTFNPIAATKAGKVIDIIVEDGQPVEFDEPLIIIG</sequence>
<evidence type="ECO:0000256" key="5">
    <source>
        <dbReference type="ARBA" id="ARBA00023098"/>
    </source>
</evidence>
<feature type="region of interest" description="Disordered" evidence="8">
    <location>
        <begin position="58"/>
        <end position="87"/>
    </location>
</feature>
<dbReference type="Pfam" id="PF00364">
    <property type="entry name" value="Biotin_lipoyl"/>
    <property type="match status" value="1"/>
</dbReference>
<evidence type="ECO:0000256" key="4">
    <source>
        <dbReference type="ARBA" id="ARBA00022832"/>
    </source>
</evidence>
<dbReference type="PROSITE" id="PS50968">
    <property type="entry name" value="BIOTINYL_LIPOYL"/>
    <property type="match status" value="1"/>
</dbReference>
<dbReference type="AlphaFoldDB" id="A0A3B0RPV4"/>
<dbReference type="PANTHER" id="PTHR45266">
    <property type="entry name" value="OXALOACETATE DECARBOXYLASE ALPHA CHAIN"/>
    <property type="match status" value="1"/>
</dbReference>
<keyword evidence="3" id="KW-0444">Lipid biosynthesis</keyword>
<comment type="pathway">
    <text evidence="1">Lipid metabolism; fatty acid biosynthesis.</text>
</comment>
<dbReference type="InterPro" id="IPR001249">
    <property type="entry name" value="AcCoA_biotinCC"/>
</dbReference>
<keyword evidence="6" id="KW-0275">Fatty acid biosynthesis</keyword>
<dbReference type="UniPathway" id="UPA00094"/>
<dbReference type="SUPFAM" id="SSF51230">
    <property type="entry name" value="Single hybrid motif"/>
    <property type="match status" value="1"/>
</dbReference>